<dbReference type="InterPro" id="IPR007021">
    <property type="entry name" value="DUF659"/>
</dbReference>
<evidence type="ECO:0000313" key="3">
    <source>
        <dbReference type="Proteomes" id="UP001457282"/>
    </source>
</evidence>
<dbReference type="InterPro" id="IPR012337">
    <property type="entry name" value="RNaseH-like_sf"/>
</dbReference>
<gene>
    <name evidence="2" type="ORF">M0R45_014399</name>
</gene>
<dbReference type="Proteomes" id="UP001457282">
    <property type="component" value="Unassembled WGS sequence"/>
</dbReference>
<dbReference type="PANTHER" id="PTHR32166:SF74">
    <property type="entry name" value="OS05G0256350 PROTEIN"/>
    <property type="match status" value="1"/>
</dbReference>
<evidence type="ECO:0000313" key="2">
    <source>
        <dbReference type="EMBL" id="KAK9937621.1"/>
    </source>
</evidence>
<dbReference type="AlphaFoldDB" id="A0AAW1XL88"/>
<evidence type="ECO:0000259" key="1">
    <source>
        <dbReference type="Pfam" id="PF04937"/>
    </source>
</evidence>
<proteinExistence type="predicted"/>
<accession>A0AAW1XL88</accession>
<comment type="caution">
    <text evidence="2">The sequence shown here is derived from an EMBL/GenBank/DDBJ whole genome shotgun (WGS) entry which is preliminary data.</text>
</comment>
<protein>
    <recommendedName>
        <fullName evidence="1">DUF659 domain-containing protein</fullName>
    </recommendedName>
</protein>
<dbReference type="PANTHER" id="PTHR32166">
    <property type="entry name" value="OSJNBA0013A04.12 PROTEIN"/>
    <property type="match status" value="1"/>
</dbReference>
<name>A0AAW1XL88_RUBAR</name>
<keyword evidence="3" id="KW-1185">Reference proteome</keyword>
<dbReference type="Pfam" id="PF04937">
    <property type="entry name" value="DUF659"/>
    <property type="match status" value="1"/>
</dbReference>
<feature type="domain" description="DUF659" evidence="1">
    <location>
        <begin position="1"/>
        <end position="116"/>
    </location>
</feature>
<organism evidence="2 3">
    <name type="scientific">Rubus argutus</name>
    <name type="common">Southern blackberry</name>
    <dbReference type="NCBI Taxonomy" id="59490"/>
    <lineage>
        <taxon>Eukaryota</taxon>
        <taxon>Viridiplantae</taxon>
        <taxon>Streptophyta</taxon>
        <taxon>Embryophyta</taxon>
        <taxon>Tracheophyta</taxon>
        <taxon>Spermatophyta</taxon>
        <taxon>Magnoliopsida</taxon>
        <taxon>eudicotyledons</taxon>
        <taxon>Gunneridae</taxon>
        <taxon>Pentapetalae</taxon>
        <taxon>rosids</taxon>
        <taxon>fabids</taxon>
        <taxon>Rosales</taxon>
        <taxon>Rosaceae</taxon>
        <taxon>Rosoideae</taxon>
        <taxon>Rosoideae incertae sedis</taxon>
        <taxon>Rubus</taxon>
    </lineage>
</organism>
<dbReference type="EMBL" id="JBEDUW010000003">
    <property type="protein sequence ID" value="KAK9937621.1"/>
    <property type="molecule type" value="Genomic_DNA"/>
</dbReference>
<sequence>MSDGWTDGKSRVLINFLINSPAGTWFLKSIDASSSIKNGSLMLKYLDDVVSEVGEENVVQIITDNASNYKNAGTRLMEKRERLWWTPCAAHCIDLMLEDISKLTVYDQTIRSAKQVVKFIYGHTWVLSLMREFTSNKEIIRPAVTRFATSFLTLQSIYKQKQPLQMMFNSKKWCEGPFVKSHEAINVYCP</sequence>
<dbReference type="SUPFAM" id="SSF53098">
    <property type="entry name" value="Ribonuclease H-like"/>
    <property type="match status" value="1"/>
</dbReference>
<reference evidence="2 3" key="1">
    <citation type="journal article" date="2023" name="G3 (Bethesda)">
        <title>A chromosome-length genome assembly and annotation of blackberry (Rubus argutus, cv. 'Hillquist').</title>
        <authorList>
            <person name="Bruna T."/>
            <person name="Aryal R."/>
            <person name="Dudchenko O."/>
            <person name="Sargent D.J."/>
            <person name="Mead D."/>
            <person name="Buti M."/>
            <person name="Cavallini A."/>
            <person name="Hytonen T."/>
            <person name="Andres J."/>
            <person name="Pham M."/>
            <person name="Weisz D."/>
            <person name="Mascagni F."/>
            <person name="Usai G."/>
            <person name="Natali L."/>
            <person name="Bassil N."/>
            <person name="Fernandez G.E."/>
            <person name="Lomsadze A."/>
            <person name="Armour M."/>
            <person name="Olukolu B."/>
            <person name="Poorten T."/>
            <person name="Britton C."/>
            <person name="Davik J."/>
            <person name="Ashrafi H."/>
            <person name="Aiden E.L."/>
            <person name="Borodovsky M."/>
            <person name="Worthington M."/>
        </authorList>
    </citation>
    <scope>NUCLEOTIDE SEQUENCE [LARGE SCALE GENOMIC DNA]</scope>
    <source>
        <strain evidence="2">PI 553951</strain>
    </source>
</reference>